<dbReference type="PROSITE" id="PS51186">
    <property type="entry name" value="GNAT"/>
    <property type="match status" value="1"/>
</dbReference>
<dbReference type="Pfam" id="PF00583">
    <property type="entry name" value="Acetyltransf_1"/>
    <property type="match status" value="1"/>
</dbReference>
<dbReference type="InterPro" id="IPR016181">
    <property type="entry name" value="Acyl_CoA_acyltransferase"/>
</dbReference>
<organism evidence="4 5">
    <name type="scientific">Galactobacter valiniphilus</name>
    <dbReference type="NCBI Taxonomy" id="2676122"/>
    <lineage>
        <taxon>Bacteria</taxon>
        <taxon>Bacillati</taxon>
        <taxon>Actinomycetota</taxon>
        <taxon>Actinomycetes</taxon>
        <taxon>Micrococcales</taxon>
        <taxon>Micrococcaceae</taxon>
        <taxon>Galactobacter</taxon>
    </lineage>
</organism>
<protein>
    <submittedName>
        <fullName evidence="4">GNAT family N-acetyltransferase</fullName>
    </submittedName>
</protein>
<name>A0A399JA51_9MICC</name>
<accession>A0A399JA51</accession>
<evidence type="ECO:0000313" key="5">
    <source>
        <dbReference type="Proteomes" id="UP000265419"/>
    </source>
</evidence>
<keyword evidence="2" id="KW-0012">Acyltransferase</keyword>
<comment type="caution">
    <text evidence="4">The sequence shown here is derived from an EMBL/GenBank/DDBJ whole genome shotgun (WGS) entry which is preliminary data.</text>
</comment>
<evidence type="ECO:0000313" key="4">
    <source>
        <dbReference type="EMBL" id="RII42418.1"/>
    </source>
</evidence>
<evidence type="ECO:0000256" key="2">
    <source>
        <dbReference type="ARBA" id="ARBA00023315"/>
    </source>
</evidence>
<dbReference type="AlphaFoldDB" id="A0A399JA51"/>
<dbReference type="InterPro" id="IPR000182">
    <property type="entry name" value="GNAT_dom"/>
</dbReference>
<dbReference type="PANTHER" id="PTHR43877:SF2">
    <property type="entry name" value="AMINOALKYLPHOSPHONATE N-ACETYLTRANSFERASE-RELATED"/>
    <property type="match status" value="1"/>
</dbReference>
<evidence type="ECO:0000259" key="3">
    <source>
        <dbReference type="PROSITE" id="PS51186"/>
    </source>
</evidence>
<dbReference type="Gene3D" id="3.40.630.30">
    <property type="match status" value="1"/>
</dbReference>
<dbReference type="CDD" id="cd04301">
    <property type="entry name" value="NAT_SF"/>
    <property type="match status" value="1"/>
</dbReference>
<dbReference type="RefSeq" id="WP_119424547.1">
    <property type="nucleotide sequence ID" value="NZ_QQXK01000012.1"/>
</dbReference>
<reference evidence="4 5" key="1">
    <citation type="submission" date="2018-07" db="EMBL/GenBank/DDBJ databases">
        <title>Arthrobacter sp. nov., isolated from raw cow's milk with high bacterial count.</title>
        <authorList>
            <person name="Hahne J."/>
            <person name="Isele D."/>
            <person name="Lipski A."/>
        </authorList>
    </citation>
    <scope>NUCLEOTIDE SEQUENCE [LARGE SCALE GENOMIC DNA]</scope>
    <source>
        <strain evidence="4 5">JZ R-35</strain>
    </source>
</reference>
<dbReference type="EMBL" id="QQXK01000012">
    <property type="protein sequence ID" value="RII42418.1"/>
    <property type="molecule type" value="Genomic_DNA"/>
</dbReference>
<sequence>MTLMNVRPTTEDDWELVRELRMRALADTPKAYLETLEEAYHHDEAEWRMRAARGVNDHGTSLIAEDEHGRWLGGMGGFVPDEAVGPLLVGVFVDPSARGRGAGVADALLDGIEAWARTRGDALTLHVHEENPRAIAFYERRGFVADGVRIPYPLAEGEWELQMVKRLRD</sequence>
<keyword evidence="1 4" id="KW-0808">Transferase</keyword>
<proteinExistence type="predicted"/>
<dbReference type="SUPFAM" id="SSF55729">
    <property type="entry name" value="Acyl-CoA N-acyltransferases (Nat)"/>
    <property type="match status" value="1"/>
</dbReference>
<evidence type="ECO:0000256" key="1">
    <source>
        <dbReference type="ARBA" id="ARBA00022679"/>
    </source>
</evidence>
<keyword evidence="5" id="KW-1185">Reference proteome</keyword>
<dbReference type="PANTHER" id="PTHR43877">
    <property type="entry name" value="AMINOALKYLPHOSPHONATE N-ACETYLTRANSFERASE-RELATED-RELATED"/>
    <property type="match status" value="1"/>
</dbReference>
<dbReference type="GO" id="GO:0016747">
    <property type="term" value="F:acyltransferase activity, transferring groups other than amino-acyl groups"/>
    <property type="evidence" value="ECO:0007669"/>
    <property type="project" value="InterPro"/>
</dbReference>
<feature type="domain" description="N-acetyltransferase" evidence="3">
    <location>
        <begin position="4"/>
        <end position="168"/>
    </location>
</feature>
<gene>
    <name evidence="4" type="ORF">DWB68_07660</name>
</gene>
<dbReference type="InterPro" id="IPR050832">
    <property type="entry name" value="Bact_Acetyltransf"/>
</dbReference>
<dbReference type="Proteomes" id="UP000265419">
    <property type="component" value="Unassembled WGS sequence"/>
</dbReference>